<dbReference type="InterPro" id="IPR011989">
    <property type="entry name" value="ARM-like"/>
</dbReference>
<evidence type="ECO:0000256" key="3">
    <source>
        <dbReference type="ARBA" id="ARBA00022490"/>
    </source>
</evidence>
<evidence type="ECO:0000313" key="7">
    <source>
        <dbReference type="EMBL" id="KAK0706814.1"/>
    </source>
</evidence>
<dbReference type="InterPro" id="IPR000225">
    <property type="entry name" value="Armadillo"/>
</dbReference>
<keyword evidence="3" id="KW-0963">Cytoplasm</keyword>
<dbReference type="InterPro" id="IPR038739">
    <property type="entry name" value="ARMC8/Vid28"/>
</dbReference>
<dbReference type="RefSeq" id="XP_060291908.1">
    <property type="nucleotide sequence ID" value="XM_060435230.1"/>
</dbReference>
<dbReference type="GO" id="GO:0005634">
    <property type="term" value="C:nucleus"/>
    <property type="evidence" value="ECO:0007669"/>
    <property type="project" value="UniProtKB-SubCell"/>
</dbReference>
<name>A0AA40A066_9PEZI</name>
<comment type="subcellular location">
    <subcellularLocation>
        <location evidence="2">Cytoplasm</location>
    </subcellularLocation>
    <subcellularLocation>
        <location evidence="1">Nucleus</location>
    </subcellularLocation>
</comment>
<dbReference type="InterPro" id="IPR016024">
    <property type="entry name" value="ARM-type_fold"/>
</dbReference>
<dbReference type="AlphaFoldDB" id="A0AA40A066"/>
<keyword evidence="8" id="KW-1185">Reference proteome</keyword>
<evidence type="ECO:0000256" key="2">
    <source>
        <dbReference type="ARBA" id="ARBA00004496"/>
    </source>
</evidence>
<organism evidence="7 8">
    <name type="scientific">Lasiosphaeria miniovina</name>
    <dbReference type="NCBI Taxonomy" id="1954250"/>
    <lineage>
        <taxon>Eukaryota</taxon>
        <taxon>Fungi</taxon>
        <taxon>Dikarya</taxon>
        <taxon>Ascomycota</taxon>
        <taxon>Pezizomycotina</taxon>
        <taxon>Sordariomycetes</taxon>
        <taxon>Sordariomycetidae</taxon>
        <taxon>Sordariales</taxon>
        <taxon>Lasiosphaeriaceae</taxon>
        <taxon>Lasiosphaeria</taxon>
    </lineage>
</organism>
<feature type="region of interest" description="Disordered" evidence="6">
    <location>
        <begin position="519"/>
        <end position="542"/>
    </location>
</feature>
<comment type="caution">
    <text evidence="7">The sequence shown here is derived from an EMBL/GenBank/DDBJ whole genome shotgun (WGS) entry which is preliminary data.</text>
</comment>
<dbReference type="GO" id="GO:0043161">
    <property type="term" value="P:proteasome-mediated ubiquitin-dependent protein catabolic process"/>
    <property type="evidence" value="ECO:0007669"/>
    <property type="project" value="TreeGrafter"/>
</dbReference>
<sequence>MARIQTPPGFAQIRGARSYSDQAAALRGLKDDTVGHAQRKEKWVEYGILEPLVKILQASHSPVSLNGKESPTHPGPGLPRGLADNELVRLLCLQLIASFASGGPAFLGPIYAANAVPVILQNLSPLENPPLVTLNALRALTNIADATRLASPGLDDSGALSEALFVSRYLDVLCAILDSESTDVVVQEQKCLVASLISRLCRDTRHQNLLANAGILDALATVLASFVVARGEVIPGAEIIGQADGLADMIPAAAPRGASLALVLEAISCIIEGSRFRACMLISSPAIMAVFPAAEFSPSAKETKAAWNSLEMSGLSSPRARSPGAADYLLPIVPIMQSRSLSSQFAHFPPLGFSLSRENLASNGRSTGSKFSAWDSGRFDPSNPGSDPEAEDPESPLIPWLINFARWSSGLDRVMAASVLTSLYKSGLASPEREAVLGHLIVPILCQLMKDYDKDSVAAAQLSTFLEPDVAADWVVSERTPGVLARLIGDSNVLQEAAYSCGAVKMACQLLKDSYEPLPAQTAPRPWSPNPDRGVESGEGLSTNRVGLPGKLPINAHKIRIREGSLKLLTALGTSKEEYRKAIVEQDVVPFIVESLSQSPGKPNIAKEKTKSGSADEGMDISSGGSSPYGTNLNSVIIAACHAIRTLSRSVSNLRTALDDHDVAMPIFRLLRHPDAEVQTAAGSVVCNLVTNSSPMRTPLFEAGILKVLCEQAHSLNPGIRLNAVWALKHLVDGADEDLRKLALEELEAGWLVQLIRDDTEDEALHARLRLERGSGSLDIDDDDDEDMDTDASYGHDSRSCVWPGIYRDSISGRFPALRNPSPRLRRVEMKLAMLRETELNPTRKARNDDLLIQEQGLNFIRNLMGLPSLRLPEMVDYVLSELGVRLFDILASKLKTRRVLHPLTRRAAAAAGGGSRIGESRVLYPQSKIMEAAIYILVHISSSHPRHRQLVIAQTELLNLLGTHIDHKDIGVRKALCHLFGNLSCQDDKTDMEACGQRALEIKNLGFLSKLERLERTDSDLDVRERAKTAIWQIKNHSS</sequence>
<reference evidence="7" key="1">
    <citation type="submission" date="2023-06" db="EMBL/GenBank/DDBJ databases">
        <title>Genome-scale phylogeny and comparative genomics of the fungal order Sordariales.</title>
        <authorList>
            <consortium name="Lawrence Berkeley National Laboratory"/>
            <person name="Hensen N."/>
            <person name="Bonometti L."/>
            <person name="Westerberg I."/>
            <person name="Brannstrom I.O."/>
            <person name="Guillou S."/>
            <person name="Cros-Aarteil S."/>
            <person name="Calhoun S."/>
            <person name="Haridas S."/>
            <person name="Kuo A."/>
            <person name="Mondo S."/>
            <person name="Pangilinan J."/>
            <person name="Riley R."/>
            <person name="LaButti K."/>
            <person name="Andreopoulos B."/>
            <person name="Lipzen A."/>
            <person name="Chen C."/>
            <person name="Yanf M."/>
            <person name="Daum C."/>
            <person name="Ng V."/>
            <person name="Clum A."/>
            <person name="Steindorff A."/>
            <person name="Ohm R."/>
            <person name="Martin F."/>
            <person name="Silar P."/>
            <person name="Natvig D."/>
            <person name="Lalanne C."/>
            <person name="Gautier V."/>
            <person name="Ament-velasquez S.L."/>
            <person name="Kruys A."/>
            <person name="Hutchinson M.I."/>
            <person name="Powell A.J."/>
            <person name="Barry K."/>
            <person name="Miller A.N."/>
            <person name="Grigoriev I.V."/>
            <person name="Debuchy R."/>
            <person name="Gladieux P."/>
            <person name="Thoren M.H."/>
            <person name="Johannesson H."/>
        </authorList>
    </citation>
    <scope>NUCLEOTIDE SEQUENCE</scope>
    <source>
        <strain evidence="7">SMH2392-1A</strain>
    </source>
</reference>
<dbReference type="SMART" id="SM00185">
    <property type="entry name" value="ARM"/>
    <property type="match status" value="5"/>
</dbReference>
<dbReference type="Proteomes" id="UP001172101">
    <property type="component" value="Unassembled WGS sequence"/>
</dbReference>
<dbReference type="EMBL" id="JAUIRO010000007">
    <property type="protein sequence ID" value="KAK0706814.1"/>
    <property type="molecule type" value="Genomic_DNA"/>
</dbReference>
<gene>
    <name evidence="7" type="ORF">B0T26DRAFT_474980</name>
</gene>
<evidence type="ECO:0000256" key="4">
    <source>
        <dbReference type="ARBA" id="ARBA00022737"/>
    </source>
</evidence>
<dbReference type="GO" id="GO:0034657">
    <property type="term" value="C:GID complex"/>
    <property type="evidence" value="ECO:0007669"/>
    <property type="project" value="TreeGrafter"/>
</dbReference>
<feature type="region of interest" description="Disordered" evidence="6">
    <location>
        <begin position="366"/>
        <end position="394"/>
    </location>
</feature>
<keyword evidence="4" id="KW-0677">Repeat</keyword>
<dbReference type="Pfam" id="PF00514">
    <property type="entry name" value="Arm"/>
    <property type="match status" value="1"/>
</dbReference>
<feature type="region of interest" description="Disordered" evidence="6">
    <location>
        <begin position="598"/>
        <end position="626"/>
    </location>
</feature>
<dbReference type="Gene3D" id="1.25.10.10">
    <property type="entry name" value="Leucine-rich Repeat Variant"/>
    <property type="match status" value="3"/>
</dbReference>
<evidence type="ECO:0000256" key="5">
    <source>
        <dbReference type="ARBA" id="ARBA00023242"/>
    </source>
</evidence>
<dbReference type="PANTHER" id="PTHR15651">
    <property type="entry name" value="ARMADILLO REPEAT-CONTAINING PROTEIN 8"/>
    <property type="match status" value="1"/>
</dbReference>
<dbReference type="SUPFAM" id="SSF48371">
    <property type="entry name" value="ARM repeat"/>
    <property type="match status" value="2"/>
</dbReference>
<proteinExistence type="predicted"/>
<evidence type="ECO:0000313" key="8">
    <source>
        <dbReference type="Proteomes" id="UP001172101"/>
    </source>
</evidence>
<dbReference type="GO" id="GO:0005737">
    <property type="term" value="C:cytoplasm"/>
    <property type="evidence" value="ECO:0007669"/>
    <property type="project" value="UniProtKB-SubCell"/>
</dbReference>
<evidence type="ECO:0000256" key="1">
    <source>
        <dbReference type="ARBA" id="ARBA00004123"/>
    </source>
</evidence>
<dbReference type="GeneID" id="85318500"/>
<dbReference type="PANTHER" id="PTHR15651:SF7">
    <property type="entry name" value="ARMADILLO REPEAT-CONTAINING PROTEIN 8"/>
    <property type="match status" value="1"/>
</dbReference>
<evidence type="ECO:0000256" key="6">
    <source>
        <dbReference type="SAM" id="MobiDB-lite"/>
    </source>
</evidence>
<keyword evidence="5" id="KW-0539">Nucleus</keyword>
<protein>
    <submittedName>
        <fullName evidence="7">Armadillo repeat protein</fullName>
    </submittedName>
</protein>
<accession>A0AA40A066</accession>